<dbReference type="Gene3D" id="2.60.200.60">
    <property type="match status" value="1"/>
</dbReference>
<dbReference type="EMBL" id="VIWW01000003">
    <property type="protein sequence ID" value="TWF90781.1"/>
    <property type="molecule type" value="Genomic_DNA"/>
</dbReference>
<accession>A0A561TUJ8</accession>
<dbReference type="InterPro" id="IPR008727">
    <property type="entry name" value="PAAR_motif"/>
</dbReference>
<keyword evidence="4" id="KW-1185">Reference proteome</keyword>
<dbReference type="EMBL" id="CP109114">
    <property type="protein sequence ID" value="WSC11676.1"/>
    <property type="molecule type" value="Genomic_DNA"/>
</dbReference>
<evidence type="ECO:0000313" key="1">
    <source>
        <dbReference type="EMBL" id="TWF90781.1"/>
    </source>
</evidence>
<evidence type="ECO:0000313" key="3">
    <source>
        <dbReference type="Proteomes" id="UP000318186"/>
    </source>
</evidence>
<dbReference type="AlphaFoldDB" id="A0A561TUJ8"/>
<dbReference type="Pfam" id="PF05488">
    <property type="entry name" value="PAAR_motif"/>
    <property type="match status" value="1"/>
</dbReference>
<gene>
    <name evidence="1" type="ORF">FHX80_13197</name>
    <name evidence="2" type="ORF">OIE64_01515</name>
</gene>
<organism evidence="1 3">
    <name type="scientific">Streptomyces brevispora</name>
    <dbReference type="NCBI Taxonomy" id="887462"/>
    <lineage>
        <taxon>Bacteria</taxon>
        <taxon>Bacillati</taxon>
        <taxon>Actinomycetota</taxon>
        <taxon>Actinomycetes</taxon>
        <taxon>Kitasatosporales</taxon>
        <taxon>Streptomycetaceae</taxon>
        <taxon>Streptomyces</taxon>
    </lineage>
</organism>
<evidence type="ECO:0000313" key="4">
    <source>
        <dbReference type="Proteomes" id="UP001330827"/>
    </source>
</evidence>
<dbReference type="Proteomes" id="UP000318186">
    <property type="component" value="Unassembled WGS sequence"/>
</dbReference>
<dbReference type="OrthoDB" id="197187at2"/>
<reference evidence="1 3" key="1">
    <citation type="submission" date="2019-06" db="EMBL/GenBank/DDBJ databases">
        <title>Sequencing the genomes of 1000 actinobacteria strains.</title>
        <authorList>
            <person name="Klenk H.-P."/>
        </authorList>
    </citation>
    <scope>NUCLEOTIDE SEQUENCE [LARGE SCALE GENOMIC DNA]</scope>
    <source>
        <strain evidence="1 3">DSM 42059</strain>
    </source>
</reference>
<evidence type="ECO:0000313" key="2">
    <source>
        <dbReference type="EMBL" id="WSC11676.1"/>
    </source>
</evidence>
<name>A0A561TUJ8_9ACTN</name>
<dbReference type="Proteomes" id="UP001330827">
    <property type="component" value="Chromosome"/>
</dbReference>
<protein>
    <submittedName>
        <fullName evidence="2">PAAR domain-containing protein</fullName>
    </submittedName>
    <submittedName>
        <fullName evidence="1">Putative Zn-binding protein involved in type VI secretion</fullName>
    </submittedName>
</protein>
<proteinExistence type="predicted"/>
<sequence>MPAAARTGDPTSHGGVIATPPPGAAAAVMRVLIGGRPAAVVGSLHTCPIAPHALLGPANVILPDPAALAAGMVLIGGLPAARAGDRTACAGNILTGAQNVRIGGM</sequence>
<reference evidence="2 4" key="2">
    <citation type="submission" date="2022-10" db="EMBL/GenBank/DDBJ databases">
        <title>The complete genomes of actinobacterial strains from the NBC collection.</title>
        <authorList>
            <person name="Joergensen T.S."/>
            <person name="Alvarez Arevalo M."/>
            <person name="Sterndorff E.B."/>
            <person name="Faurdal D."/>
            <person name="Vuksanovic O."/>
            <person name="Mourched A.-S."/>
            <person name="Charusanti P."/>
            <person name="Shaw S."/>
            <person name="Blin K."/>
            <person name="Weber T."/>
        </authorList>
    </citation>
    <scope>NUCLEOTIDE SEQUENCE [LARGE SCALE GENOMIC DNA]</scope>
    <source>
        <strain evidence="2 4">NBC 01769</strain>
    </source>
</reference>
<dbReference type="RefSeq" id="WP_145768324.1">
    <property type="nucleotide sequence ID" value="NZ_CP109114.1"/>
</dbReference>